<evidence type="ECO:0000313" key="2">
    <source>
        <dbReference type="EMBL" id="KAL2514203.1"/>
    </source>
</evidence>
<feature type="region of interest" description="Disordered" evidence="1">
    <location>
        <begin position="44"/>
        <end position="74"/>
    </location>
</feature>
<dbReference type="Proteomes" id="UP001604277">
    <property type="component" value="Unassembled WGS sequence"/>
</dbReference>
<proteinExistence type="predicted"/>
<organism evidence="2 3">
    <name type="scientific">Forsythia ovata</name>
    <dbReference type="NCBI Taxonomy" id="205694"/>
    <lineage>
        <taxon>Eukaryota</taxon>
        <taxon>Viridiplantae</taxon>
        <taxon>Streptophyta</taxon>
        <taxon>Embryophyta</taxon>
        <taxon>Tracheophyta</taxon>
        <taxon>Spermatophyta</taxon>
        <taxon>Magnoliopsida</taxon>
        <taxon>eudicotyledons</taxon>
        <taxon>Gunneridae</taxon>
        <taxon>Pentapetalae</taxon>
        <taxon>asterids</taxon>
        <taxon>lamiids</taxon>
        <taxon>Lamiales</taxon>
        <taxon>Oleaceae</taxon>
        <taxon>Forsythieae</taxon>
        <taxon>Forsythia</taxon>
    </lineage>
</organism>
<feature type="compositionally biased region" description="Gly residues" evidence="1">
    <location>
        <begin position="45"/>
        <end position="57"/>
    </location>
</feature>
<keyword evidence="3" id="KW-1185">Reference proteome</keyword>
<name>A0ABD1TNS6_9LAMI</name>
<evidence type="ECO:0000313" key="3">
    <source>
        <dbReference type="Proteomes" id="UP001604277"/>
    </source>
</evidence>
<sequence>MSIPMILSNSRCEPNCTITHEVILSNSRCELKITGFGGFHEEGLHSGGGRGDNGGAGSAFEGTLRPGTPGPGVTKATPIAAKAMLYQQSIGFGSEIHPVADGRVWRG</sequence>
<gene>
    <name evidence="2" type="ORF">Fot_28174</name>
</gene>
<protein>
    <submittedName>
        <fullName evidence="2">C2H2-type domain-containing protein</fullName>
    </submittedName>
</protein>
<reference evidence="3" key="1">
    <citation type="submission" date="2024-07" db="EMBL/GenBank/DDBJ databases">
        <title>Two chromosome-level genome assemblies of Korean endemic species Abeliophyllum distichum and Forsythia ovata (Oleaceae).</title>
        <authorList>
            <person name="Jang H."/>
        </authorList>
    </citation>
    <scope>NUCLEOTIDE SEQUENCE [LARGE SCALE GENOMIC DNA]</scope>
</reference>
<comment type="caution">
    <text evidence="2">The sequence shown here is derived from an EMBL/GenBank/DDBJ whole genome shotgun (WGS) entry which is preliminary data.</text>
</comment>
<evidence type="ECO:0000256" key="1">
    <source>
        <dbReference type="SAM" id="MobiDB-lite"/>
    </source>
</evidence>
<accession>A0ABD1TNS6</accession>
<dbReference type="EMBL" id="JBFOLJ010000008">
    <property type="protein sequence ID" value="KAL2514203.1"/>
    <property type="molecule type" value="Genomic_DNA"/>
</dbReference>
<dbReference type="AlphaFoldDB" id="A0ABD1TNS6"/>